<keyword evidence="1" id="KW-1133">Transmembrane helix</keyword>
<reference evidence="2 3" key="1">
    <citation type="submission" date="2016-10" db="EMBL/GenBank/DDBJ databases">
        <authorList>
            <person name="de Groot N.N."/>
        </authorList>
    </citation>
    <scope>NUCLEOTIDE SEQUENCE [LARGE SCALE GENOMIC DNA]</scope>
    <source>
        <strain evidence="2 3">DSM 2179</strain>
    </source>
</reference>
<gene>
    <name evidence="2" type="ORF">SAMN05660742_104196</name>
</gene>
<dbReference type="Proteomes" id="UP000199662">
    <property type="component" value="Unassembled WGS sequence"/>
</dbReference>
<keyword evidence="1" id="KW-0812">Transmembrane</keyword>
<feature type="transmembrane region" description="Helical" evidence="1">
    <location>
        <begin position="20"/>
        <end position="41"/>
    </location>
</feature>
<name>A0A1H6X0V8_9FIRM</name>
<dbReference type="AlphaFoldDB" id="A0A1H6X0V8"/>
<sequence length="133" mass="15567">MQWNCHFCTTKTRHILVQILLGLILTLTLGLIFGFFVMLLWNPIVPVLFGFHTITYWQSVGLVIMLRLLFGGHHNYHKQPDQEAARCKTHFSKLMESCRNTNVGASHVDYETWWEDEGKISLEKYIKDVETKK</sequence>
<evidence type="ECO:0000313" key="2">
    <source>
        <dbReference type="EMBL" id="SEJ21766.1"/>
    </source>
</evidence>
<dbReference type="STRING" id="84035.SAMN05660742_104196"/>
<proteinExistence type="predicted"/>
<evidence type="ECO:0000313" key="3">
    <source>
        <dbReference type="Proteomes" id="UP000199662"/>
    </source>
</evidence>
<evidence type="ECO:0000256" key="1">
    <source>
        <dbReference type="SAM" id="Phobius"/>
    </source>
</evidence>
<feature type="transmembrane region" description="Helical" evidence="1">
    <location>
        <begin position="47"/>
        <end position="70"/>
    </location>
</feature>
<accession>A0A1H6X0V8</accession>
<keyword evidence="3" id="KW-1185">Reference proteome</keyword>
<keyword evidence="1" id="KW-0472">Membrane</keyword>
<dbReference type="EMBL" id="FNZK01000004">
    <property type="protein sequence ID" value="SEJ21766.1"/>
    <property type="molecule type" value="Genomic_DNA"/>
</dbReference>
<dbReference type="RefSeq" id="WP_091830053.1">
    <property type="nucleotide sequence ID" value="NZ_FNZK01000004.1"/>
</dbReference>
<organism evidence="2 3">
    <name type="scientific">Propionispira arboris</name>
    <dbReference type="NCBI Taxonomy" id="84035"/>
    <lineage>
        <taxon>Bacteria</taxon>
        <taxon>Bacillati</taxon>
        <taxon>Bacillota</taxon>
        <taxon>Negativicutes</taxon>
        <taxon>Selenomonadales</taxon>
        <taxon>Selenomonadaceae</taxon>
        <taxon>Propionispira</taxon>
    </lineage>
</organism>
<protein>
    <submittedName>
        <fullName evidence="2">Uncharacterized protein</fullName>
    </submittedName>
</protein>